<evidence type="ECO:0000313" key="5">
    <source>
        <dbReference type="Proteomes" id="UP001560045"/>
    </source>
</evidence>
<protein>
    <submittedName>
        <fullName evidence="4">Heparan-alpha-glucosaminide N-acetyltransferase domain-containing protein</fullName>
    </submittedName>
</protein>
<feature type="compositionally biased region" description="Low complexity" evidence="1">
    <location>
        <begin position="1"/>
        <end position="17"/>
    </location>
</feature>
<feature type="transmembrane region" description="Helical" evidence="2">
    <location>
        <begin position="65"/>
        <end position="84"/>
    </location>
</feature>
<feature type="transmembrane region" description="Helical" evidence="2">
    <location>
        <begin position="96"/>
        <end position="113"/>
    </location>
</feature>
<dbReference type="InterPro" id="IPR012429">
    <property type="entry name" value="HGSNAT_cat"/>
</dbReference>
<feature type="transmembrane region" description="Helical" evidence="2">
    <location>
        <begin position="190"/>
        <end position="209"/>
    </location>
</feature>
<evidence type="ECO:0000256" key="2">
    <source>
        <dbReference type="SAM" id="Phobius"/>
    </source>
</evidence>
<feature type="transmembrane region" description="Helical" evidence="2">
    <location>
        <begin position="323"/>
        <end position="344"/>
    </location>
</feature>
<feature type="transmembrane region" description="Helical" evidence="2">
    <location>
        <begin position="221"/>
        <end position="239"/>
    </location>
</feature>
<feature type="transmembrane region" description="Helical" evidence="2">
    <location>
        <begin position="119"/>
        <end position="139"/>
    </location>
</feature>
<feature type="domain" description="Heparan-alpha-glucosaminide N-acetyltransferase catalytic" evidence="3">
    <location>
        <begin position="28"/>
        <end position="161"/>
    </location>
</feature>
<dbReference type="Proteomes" id="UP001560045">
    <property type="component" value="Unassembled WGS sequence"/>
</dbReference>
<dbReference type="PANTHER" id="PTHR31061">
    <property type="entry name" value="LD22376P"/>
    <property type="match status" value="1"/>
</dbReference>
<reference evidence="4 5" key="1">
    <citation type="submission" date="2024-06" db="EMBL/GenBank/DDBJ databases">
        <title>Draft genome sequence of Geodermatophilus badlandi, a novel member of the Geodermatophilaceae isolated from badland sedimentary rocks in the Red desert, Wyoming, USA.</title>
        <authorList>
            <person name="Ben Tekaya S."/>
            <person name="Nouioui I."/>
            <person name="Flores G.M."/>
            <person name="Shaal M.N."/>
            <person name="Bredoire F."/>
            <person name="Basile F."/>
            <person name="Van Diepen L."/>
            <person name="Ward N.L."/>
        </authorList>
    </citation>
    <scope>NUCLEOTIDE SEQUENCE [LARGE SCALE GENOMIC DNA]</scope>
    <source>
        <strain evidence="4 5">WL48A</strain>
    </source>
</reference>
<keyword evidence="2" id="KW-0472">Membrane</keyword>
<evidence type="ECO:0000313" key="4">
    <source>
        <dbReference type="EMBL" id="MEX5718373.1"/>
    </source>
</evidence>
<dbReference type="RefSeq" id="WP_369205155.1">
    <property type="nucleotide sequence ID" value="NZ_JBFNXQ010000019.1"/>
</dbReference>
<keyword evidence="5" id="KW-1185">Reference proteome</keyword>
<feature type="transmembrane region" description="Helical" evidence="2">
    <location>
        <begin position="146"/>
        <end position="166"/>
    </location>
</feature>
<name>A0ABV3XCT5_9ACTN</name>
<gene>
    <name evidence="4" type="ORF">ABQ292_08315</name>
</gene>
<organism evidence="4 5">
    <name type="scientific">Geodermatophilus maliterrae</name>
    <dbReference type="NCBI Taxonomy" id="3162531"/>
    <lineage>
        <taxon>Bacteria</taxon>
        <taxon>Bacillati</taxon>
        <taxon>Actinomycetota</taxon>
        <taxon>Actinomycetes</taxon>
        <taxon>Geodermatophilales</taxon>
        <taxon>Geodermatophilaceae</taxon>
        <taxon>Geodermatophilus</taxon>
    </lineage>
</organism>
<feature type="region of interest" description="Disordered" evidence="1">
    <location>
        <begin position="1"/>
        <end position="26"/>
    </location>
</feature>
<dbReference type="PANTHER" id="PTHR31061:SF24">
    <property type="entry name" value="LD22376P"/>
    <property type="match status" value="1"/>
</dbReference>
<comment type="caution">
    <text evidence="4">The sequence shown here is derived from an EMBL/GenBank/DDBJ whole genome shotgun (WGS) entry which is preliminary data.</text>
</comment>
<keyword evidence="2" id="KW-1133">Transmembrane helix</keyword>
<evidence type="ECO:0000259" key="3">
    <source>
        <dbReference type="Pfam" id="PF07786"/>
    </source>
</evidence>
<dbReference type="Pfam" id="PF07786">
    <property type="entry name" value="HGSNAT_cat"/>
    <property type="match status" value="1"/>
</dbReference>
<feature type="transmembrane region" description="Helical" evidence="2">
    <location>
        <begin position="245"/>
        <end position="269"/>
    </location>
</feature>
<feature type="transmembrane region" description="Helical" evidence="2">
    <location>
        <begin position="281"/>
        <end position="303"/>
    </location>
</feature>
<accession>A0ABV3XCT5</accession>
<keyword evidence="2" id="KW-0812">Transmembrane</keyword>
<dbReference type="EMBL" id="JBFNXQ010000019">
    <property type="protein sequence ID" value="MEX5718373.1"/>
    <property type="molecule type" value="Genomic_DNA"/>
</dbReference>
<evidence type="ECO:0000256" key="1">
    <source>
        <dbReference type="SAM" id="MobiDB-lite"/>
    </source>
</evidence>
<sequence>MTIHPVAPRPEAAAPSARPAPPERARPRVRGVDVLRGLAVVGMLFVDNRGNGAIPDQLEHAAWDGLQLADVVFPVFLLVVGVSVPFSRRADRPGAALTRVVKLAVLGWLIVAAKYGSLTAGVGVLGHIAGAYLLCWLLLRLPRPAQVPGAAGVLAALSVLTVTMGAEPERSWGHAVDAALGLPFSVEAPHGFLGSAITVFLGVLAGRVLRSGAGRAALTRLTAGGVVLLVTGLALASVVPLNKRLWSPSFVLVTGGIALLALALLHWLVDERGAVRPFRPLEVLGLNAIVAFVFSEVVFRALLSHTVQPAVDGWVTSVAGAVVSAWLYPVLSVVVTWAVCAALLRRGVIVRV</sequence>
<proteinExistence type="predicted"/>